<evidence type="ECO:0000313" key="3">
    <source>
        <dbReference type="Proteomes" id="UP000789759"/>
    </source>
</evidence>
<organism evidence="2 3">
    <name type="scientific">Cetraspora pellucida</name>
    <dbReference type="NCBI Taxonomy" id="1433469"/>
    <lineage>
        <taxon>Eukaryota</taxon>
        <taxon>Fungi</taxon>
        <taxon>Fungi incertae sedis</taxon>
        <taxon>Mucoromycota</taxon>
        <taxon>Glomeromycotina</taxon>
        <taxon>Glomeromycetes</taxon>
        <taxon>Diversisporales</taxon>
        <taxon>Gigasporaceae</taxon>
        <taxon>Cetraspora</taxon>
    </lineage>
</organism>
<feature type="transmembrane region" description="Helical" evidence="1">
    <location>
        <begin position="240"/>
        <end position="259"/>
    </location>
</feature>
<proteinExistence type="predicted"/>
<evidence type="ECO:0000256" key="1">
    <source>
        <dbReference type="SAM" id="Phobius"/>
    </source>
</evidence>
<dbReference type="OrthoDB" id="2333081at2759"/>
<feature type="transmembrane region" description="Helical" evidence="1">
    <location>
        <begin position="271"/>
        <end position="289"/>
    </location>
</feature>
<dbReference type="EMBL" id="CAJVQA010003098">
    <property type="protein sequence ID" value="CAG8566359.1"/>
    <property type="molecule type" value="Genomic_DNA"/>
</dbReference>
<reference evidence="2" key="1">
    <citation type="submission" date="2021-06" db="EMBL/GenBank/DDBJ databases">
        <authorList>
            <person name="Kallberg Y."/>
            <person name="Tangrot J."/>
            <person name="Rosling A."/>
        </authorList>
    </citation>
    <scope>NUCLEOTIDE SEQUENCE</scope>
    <source>
        <strain evidence="2">FL966</strain>
    </source>
</reference>
<feature type="transmembrane region" description="Helical" evidence="1">
    <location>
        <begin position="75"/>
        <end position="97"/>
    </location>
</feature>
<comment type="caution">
    <text evidence="2">The sequence shown here is derived from an EMBL/GenBank/DDBJ whole genome shotgun (WGS) entry which is preliminary data.</text>
</comment>
<dbReference type="Proteomes" id="UP000789759">
    <property type="component" value="Unassembled WGS sequence"/>
</dbReference>
<name>A0A9N9BJ40_9GLOM</name>
<protein>
    <submittedName>
        <fullName evidence="2">23092_t:CDS:1</fullName>
    </submittedName>
</protein>
<keyword evidence="1" id="KW-1133">Transmembrane helix</keyword>
<feature type="transmembrane region" description="Helical" evidence="1">
    <location>
        <begin position="167"/>
        <end position="186"/>
    </location>
</feature>
<gene>
    <name evidence="2" type="ORF">CPELLU_LOCUS5446</name>
</gene>
<evidence type="ECO:0000313" key="2">
    <source>
        <dbReference type="EMBL" id="CAG8566359.1"/>
    </source>
</evidence>
<sequence length="300" mass="33280">MEPKYLKIHAAIPIEKYTGLLGVDNVLNLIVPFFYDFLTDPVGLIIGNLITPMVLITLFTIALESSIPGVNGRFTSFLFVAISMQILGIATAVPYWIAAWVIEEIKKEESNVIVVIEEDIEAPPAAAADAVLPLNPDRVTRIFLGIICVVFSSLVIMSLVTDPSYQFWSIVFFQISPVLAYMFWSWTPKGAIKNSVSTNEGYKRASNYYLIMFGIDHNSAYLSTLLEQLRNQELAAATDFMLVDTVGLAISMTYWVYLVEGAKFTPAFWKFLGFGVVTSPAGALALYVTEPDETVPLFNE</sequence>
<feature type="transmembrane region" description="Helical" evidence="1">
    <location>
        <begin position="142"/>
        <end position="160"/>
    </location>
</feature>
<accession>A0A9N9BJ40</accession>
<dbReference type="AlphaFoldDB" id="A0A9N9BJ40"/>
<feature type="transmembrane region" description="Helical" evidence="1">
    <location>
        <begin position="42"/>
        <end position="63"/>
    </location>
</feature>
<keyword evidence="1" id="KW-0812">Transmembrane</keyword>
<keyword evidence="1" id="KW-0472">Membrane</keyword>
<keyword evidence="3" id="KW-1185">Reference proteome</keyword>